<dbReference type="eggNOG" id="KOG4197">
    <property type="taxonomic scope" value="Eukaryota"/>
</dbReference>
<keyword evidence="3" id="KW-0812">Transmembrane</keyword>
<keyword evidence="1" id="KW-0677">Repeat</keyword>
<keyword evidence="5" id="KW-1185">Reference proteome</keyword>
<dbReference type="Gramene" id="ERN17640">
    <property type="protein sequence ID" value="ERN17640"/>
    <property type="gene ID" value="AMTR_s00059p00177230"/>
</dbReference>
<dbReference type="Pfam" id="PF13041">
    <property type="entry name" value="PPR_2"/>
    <property type="match status" value="1"/>
</dbReference>
<name>U5D5Z3_AMBTC</name>
<dbReference type="EMBL" id="KI392312">
    <property type="protein sequence ID" value="ERN17640.1"/>
    <property type="molecule type" value="Genomic_DNA"/>
</dbReference>
<dbReference type="InterPro" id="IPR046960">
    <property type="entry name" value="PPR_At4g14850-like_plant"/>
</dbReference>
<evidence type="ECO:0000256" key="3">
    <source>
        <dbReference type="SAM" id="Phobius"/>
    </source>
</evidence>
<sequence>MILAIHGSRAKFTLNFLCHFDSIPERYIRLRKTFKTQRISGQRSISSNPQDFNIPQIHNGDKSLKKSENFHFLVKSSSPKTLSLQKSVELYANAGDLHKAQNLFDEIHEPRIRSWTSLISGYNKWGLAKKATELYHQFKKAKKLEPNTFFLLAIARACSYLKDLNLAHEIHNDVKRLGLERDLLMGNVLIDMYGKCRFVWGATEVFKGLEERDVISWTTMASAYLHCGLSKKALEIVREMQINGVKPNSVTVSLVLKACSDLKALNLGREFHGYVLRMGLEANVYVSSGLVDVYANCLDSVRARLVFDRIQERDVVSWNVILTTYFRFDTKRLITHAKREKPKQKKKLILLPKPIFFSAVSAATIAGTLLALISAGVSEESQREKQQLSPISLYIQCP</sequence>
<dbReference type="HOGENOM" id="CLU_693266_0_0_1"/>
<evidence type="ECO:0000256" key="1">
    <source>
        <dbReference type="ARBA" id="ARBA00022737"/>
    </source>
</evidence>
<dbReference type="AlphaFoldDB" id="U5D5Z3"/>
<dbReference type="GO" id="GO:0009451">
    <property type="term" value="P:RNA modification"/>
    <property type="evidence" value="ECO:0000318"/>
    <property type="project" value="GO_Central"/>
</dbReference>
<gene>
    <name evidence="4" type="ORF">AMTR_s00059p00177230</name>
</gene>
<dbReference type="InterPro" id="IPR002885">
    <property type="entry name" value="PPR_rpt"/>
</dbReference>
<dbReference type="PROSITE" id="PS51375">
    <property type="entry name" value="PPR"/>
    <property type="match status" value="1"/>
</dbReference>
<feature type="transmembrane region" description="Helical" evidence="3">
    <location>
        <begin position="355"/>
        <end position="377"/>
    </location>
</feature>
<dbReference type="GO" id="GO:0003723">
    <property type="term" value="F:RNA binding"/>
    <property type="evidence" value="ECO:0007669"/>
    <property type="project" value="InterPro"/>
</dbReference>
<proteinExistence type="predicted"/>
<dbReference type="PANTHER" id="PTHR24015">
    <property type="entry name" value="OS07G0578800 PROTEIN-RELATED"/>
    <property type="match status" value="1"/>
</dbReference>
<protein>
    <recommendedName>
        <fullName evidence="6">Pentacotripeptide-repeat region of PRORP domain-containing protein</fullName>
    </recommendedName>
</protein>
<dbReference type="Gene3D" id="1.25.40.10">
    <property type="entry name" value="Tetratricopeptide repeat domain"/>
    <property type="match status" value="2"/>
</dbReference>
<evidence type="ECO:0000313" key="5">
    <source>
        <dbReference type="Proteomes" id="UP000017836"/>
    </source>
</evidence>
<evidence type="ECO:0000313" key="4">
    <source>
        <dbReference type="EMBL" id="ERN17640.1"/>
    </source>
</evidence>
<dbReference type="NCBIfam" id="TIGR00756">
    <property type="entry name" value="PPR"/>
    <property type="match status" value="2"/>
</dbReference>
<feature type="repeat" description="PPR" evidence="2">
    <location>
        <begin position="213"/>
        <end position="247"/>
    </location>
</feature>
<dbReference type="InterPro" id="IPR011990">
    <property type="entry name" value="TPR-like_helical_dom_sf"/>
</dbReference>
<keyword evidence="3" id="KW-1133">Transmembrane helix</keyword>
<reference evidence="5" key="1">
    <citation type="journal article" date="2013" name="Science">
        <title>The Amborella genome and the evolution of flowering plants.</title>
        <authorList>
            <consortium name="Amborella Genome Project"/>
        </authorList>
    </citation>
    <scope>NUCLEOTIDE SEQUENCE [LARGE SCALE GENOMIC DNA]</scope>
</reference>
<evidence type="ECO:0008006" key="6">
    <source>
        <dbReference type="Google" id="ProtNLM"/>
    </source>
</evidence>
<accession>U5D5Z3</accession>
<organism evidence="4 5">
    <name type="scientific">Amborella trichopoda</name>
    <dbReference type="NCBI Taxonomy" id="13333"/>
    <lineage>
        <taxon>Eukaryota</taxon>
        <taxon>Viridiplantae</taxon>
        <taxon>Streptophyta</taxon>
        <taxon>Embryophyta</taxon>
        <taxon>Tracheophyta</taxon>
        <taxon>Spermatophyta</taxon>
        <taxon>Magnoliopsida</taxon>
        <taxon>Amborellales</taxon>
        <taxon>Amborellaceae</taxon>
        <taxon>Amborella</taxon>
    </lineage>
</organism>
<dbReference type="FunFam" id="1.25.40.10:FF:000227">
    <property type="entry name" value="Pentatricopeptide repeat-containing protein At3g13880"/>
    <property type="match status" value="1"/>
</dbReference>
<keyword evidence="3" id="KW-0472">Membrane</keyword>
<dbReference type="Pfam" id="PF01535">
    <property type="entry name" value="PPR"/>
    <property type="match status" value="1"/>
</dbReference>
<dbReference type="PANTHER" id="PTHR24015:SF548">
    <property type="entry name" value="OS08G0340900 PROTEIN"/>
    <property type="match status" value="1"/>
</dbReference>
<dbReference type="Proteomes" id="UP000017836">
    <property type="component" value="Unassembled WGS sequence"/>
</dbReference>
<evidence type="ECO:0000256" key="2">
    <source>
        <dbReference type="PROSITE-ProRule" id="PRU00708"/>
    </source>
</evidence>